<reference evidence="1" key="1">
    <citation type="submission" date="2014-05" db="EMBL/GenBank/DDBJ databases">
        <authorList>
            <person name="Pacey E."/>
            <person name="Bowman C.A."/>
            <person name="Russell D.A."/>
            <person name="Pope W.H."/>
            <person name="Jacobs-Sera D."/>
            <person name="Hendrix R.W."/>
            <person name="Hatfull G.F."/>
        </authorList>
    </citation>
    <scope>NUCLEOTIDE SEQUENCE [LARGE SCALE GENOMIC DNA]</scope>
</reference>
<proteinExistence type="predicted"/>
<accession>A0A076G8M4</accession>
<organism evidence="1 2">
    <name type="scientific">Mycobacterium phage YungJamal</name>
    <dbReference type="NCBI Taxonomy" id="1505226"/>
    <lineage>
        <taxon>Viruses</taxon>
        <taxon>Duplodnaviria</taxon>
        <taxon>Heunggongvirae</taxon>
        <taxon>Uroviricota</taxon>
        <taxon>Caudoviricetes</taxon>
        <taxon>Corndogvirus</taxon>
        <taxon>Mycobacterium phage Corndog</taxon>
    </lineage>
</organism>
<dbReference type="EMBL" id="KJ829260">
    <property type="protein sequence ID" value="AII28309.1"/>
    <property type="molecule type" value="Genomic_DNA"/>
</dbReference>
<evidence type="ECO:0000313" key="1">
    <source>
        <dbReference type="EMBL" id="AII28309.1"/>
    </source>
</evidence>
<protein>
    <submittedName>
        <fullName evidence="1">Uncharacterized protein</fullName>
    </submittedName>
</protein>
<sequence>MRALGCGVLVGAAVLAAVGWAHMWGCPIFDAELFGSRTP</sequence>
<name>A0A076G8M4_BPMCO</name>
<evidence type="ECO:0000313" key="2">
    <source>
        <dbReference type="Proteomes" id="UP000028668"/>
    </source>
</evidence>
<dbReference type="Proteomes" id="UP000028668">
    <property type="component" value="Segment"/>
</dbReference>
<gene>
    <name evidence="1" type="primary">70</name>
    <name evidence="1" type="ORF">PBI_YUNGJAMAL_70</name>
</gene>